<dbReference type="SUPFAM" id="SSF47384">
    <property type="entry name" value="Homodimeric domain of signal transducing histidine kinase"/>
    <property type="match status" value="1"/>
</dbReference>
<dbReference type="PANTHER" id="PTHR43065">
    <property type="entry name" value="SENSOR HISTIDINE KINASE"/>
    <property type="match status" value="1"/>
</dbReference>
<feature type="transmembrane region" description="Helical" evidence="4">
    <location>
        <begin position="87"/>
        <end position="112"/>
    </location>
</feature>
<dbReference type="OrthoDB" id="9795133at2"/>
<keyword evidence="4" id="KW-0472">Membrane</keyword>
<evidence type="ECO:0000256" key="3">
    <source>
        <dbReference type="ARBA" id="ARBA00022553"/>
    </source>
</evidence>
<dbReference type="InterPro" id="IPR036097">
    <property type="entry name" value="HisK_dim/P_sf"/>
</dbReference>
<accession>A0A1X7A9K3</accession>
<proteinExistence type="predicted"/>
<feature type="transmembrane region" description="Helical" evidence="4">
    <location>
        <begin position="21"/>
        <end position="42"/>
    </location>
</feature>
<dbReference type="AlphaFoldDB" id="A0A1X7A9K3"/>
<evidence type="ECO:0000256" key="4">
    <source>
        <dbReference type="SAM" id="Phobius"/>
    </source>
</evidence>
<evidence type="ECO:0000259" key="5">
    <source>
        <dbReference type="PROSITE" id="PS50109"/>
    </source>
</evidence>
<evidence type="ECO:0000256" key="2">
    <source>
        <dbReference type="ARBA" id="ARBA00012438"/>
    </source>
</evidence>
<dbReference type="InterPro" id="IPR003594">
    <property type="entry name" value="HATPase_dom"/>
</dbReference>
<protein>
    <recommendedName>
        <fullName evidence="2">histidine kinase</fullName>
        <ecNumber evidence="2">2.7.13.3</ecNumber>
    </recommendedName>
</protein>
<reference evidence="6 7" key="1">
    <citation type="submission" date="2017-03" db="EMBL/GenBank/DDBJ databases">
        <authorList>
            <person name="Afonso C.L."/>
            <person name="Miller P.J."/>
            <person name="Scott M.A."/>
            <person name="Spackman E."/>
            <person name="Goraichik I."/>
            <person name="Dimitrov K.M."/>
            <person name="Suarez D.L."/>
            <person name="Swayne D.E."/>
        </authorList>
    </citation>
    <scope>NUCLEOTIDE SEQUENCE [LARGE SCALE GENOMIC DNA]</scope>
    <source>
        <strain evidence="6 7">CECT 7450</strain>
    </source>
</reference>
<dbReference type="EMBL" id="FWFX01000022">
    <property type="protein sequence ID" value="SLN73367.1"/>
    <property type="molecule type" value="Genomic_DNA"/>
</dbReference>
<dbReference type="InterPro" id="IPR036890">
    <property type="entry name" value="HATPase_C_sf"/>
</dbReference>
<dbReference type="GO" id="GO:0000155">
    <property type="term" value="F:phosphorelay sensor kinase activity"/>
    <property type="evidence" value="ECO:0007669"/>
    <property type="project" value="InterPro"/>
</dbReference>
<dbReference type="Gene3D" id="3.30.565.10">
    <property type="entry name" value="Histidine kinase-like ATPase, C-terminal domain"/>
    <property type="match status" value="1"/>
</dbReference>
<dbReference type="SUPFAM" id="SSF55874">
    <property type="entry name" value="ATPase domain of HSP90 chaperone/DNA topoisomerase II/histidine kinase"/>
    <property type="match status" value="1"/>
</dbReference>
<keyword evidence="3" id="KW-0597">Phosphoprotein</keyword>
<comment type="catalytic activity">
    <reaction evidence="1">
        <text>ATP + protein L-histidine = ADP + protein N-phospho-L-histidine.</text>
        <dbReference type="EC" id="2.7.13.3"/>
    </reaction>
</comment>
<dbReference type="InterPro" id="IPR003661">
    <property type="entry name" value="HisK_dim/P_dom"/>
</dbReference>
<dbReference type="Gene3D" id="1.10.287.130">
    <property type="match status" value="1"/>
</dbReference>
<feature type="transmembrane region" description="Helical" evidence="4">
    <location>
        <begin position="118"/>
        <end position="135"/>
    </location>
</feature>
<evidence type="ECO:0000313" key="6">
    <source>
        <dbReference type="EMBL" id="SLN73367.1"/>
    </source>
</evidence>
<organism evidence="6 7">
    <name type="scientific">Roseovarius albus</name>
    <dbReference type="NCBI Taxonomy" id="1247867"/>
    <lineage>
        <taxon>Bacteria</taxon>
        <taxon>Pseudomonadati</taxon>
        <taxon>Pseudomonadota</taxon>
        <taxon>Alphaproteobacteria</taxon>
        <taxon>Rhodobacterales</taxon>
        <taxon>Roseobacteraceae</taxon>
        <taxon>Roseovarius</taxon>
    </lineage>
</organism>
<keyword evidence="7" id="KW-1185">Reference proteome</keyword>
<sequence>MQETNNQEFEGELRIHEALDVASTTPVFAFYTLLAFSVMILQIGPSNLTIPAIAAVALQLFINLMGMKSYYALRKKSRPKSISKRRLKVILITSLILGASWGSFNFFMIPYLQPHSQMLLYLFAFIGAFGGATTFSLRVSWGFSSPILFLTWVAMLFWGPLEWYINTITILGTVFAITQLTFLTRKSAINGIKLTLANTKALNDQLKAENKMRELARIPEENPNPVLRVTKQGELIYANKASSPLIEALRLKVGDRVGTDWSERVATALSADQRQDFEYEASGQIYALLLWPVPEGGYANIYGRDITTLKKTQNSLIHAEKMASLGQLTAGIAHEIKNPLNFVNNFSKLSMEMMAELVGVLKKPLSSLKEDDREDADDLIQTVMGNLQKIGEHGHRADSIVKNMLLHSREGTVEKQRIDLNALVQEAANLAFHGARATDKTFNVDVQMDFDGEVGDVECLPQELQRVVLNVCSNGMYEAAKNAGSFGREPILKVSTQRMGGRYEVRVTDNGGGIPEDMRDKIFNPFFTTKPTGEGTGLGLSMSFDIIKQHDGGLSFETELGQGTTFLFYLPEANDE</sequence>
<dbReference type="InterPro" id="IPR004358">
    <property type="entry name" value="Sig_transdc_His_kin-like_C"/>
</dbReference>
<name>A0A1X7A9K3_9RHOB</name>
<feature type="domain" description="Histidine kinase" evidence="5">
    <location>
        <begin position="331"/>
        <end position="574"/>
    </location>
</feature>
<dbReference type="RefSeq" id="WP_085807771.1">
    <property type="nucleotide sequence ID" value="NZ_FWFX01000022.1"/>
</dbReference>
<dbReference type="Proteomes" id="UP000193061">
    <property type="component" value="Unassembled WGS sequence"/>
</dbReference>
<dbReference type="PANTHER" id="PTHR43065:SF42">
    <property type="entry name" value="TWO-COMPONENT SENSOR PPRA"/>
    <property type="match status" value="1"/>
</dbReference>
<dbReference type="PRINTS" id="PR00344">
    <property type="entry name" value="BCTRLSENSOR"/>
</dbReference>
<dbReference type="EC" id="2.7.13.3" evidence="2"/>
<keyword evidence="4" id="KW-0812">Transmembrane</keyword>
<gene>
    <name evidence="6" type="primary">zraS_5</name>
    <name evidence="6" type="ORF">ROA7450_04126</name>
</gene>
<feature type="transmembrane region" description="Helical" evidence="4">
    <location>
        <begin position="48"/>
        <end position="66"/>
    </location>
</feature>
<dbReference type="Pfam" id="PF02518">
    <property type="entry name" value="HATPase_c"/>
    <property type="match status" value="1"/>
</dbReference>
<dbReference type="InterPro" id="IPR005467">
    <property type="entry name" value="His_kinase_dom"/>
</dbReference>
<dbReference type="CDD" id="cd00082">
    <property type="entry name" value="HisKA"/>
    <property type="match status" value="1"/>
</dbReference>
<dbReference type="PROSITE" id="PS50109">
    <property type="entry name" value="HIS_KIN"/>
    <property type="match status" value="1"/>
</dbReference>
<keyword evidence="4" id="KW-1133">Transmembrane helix</keyword>
<evidence type="ECO:0000313" key="7">
    <source>
        <dbReference type="Proteomes" id="UP000193061"/>
    </source>
</evidence>
<keyword evidence="6" id="KW-0808">Transferase</keyword>
<evidence type="ECO:0000256" key="1">
    <source>
        <dbReference type="ARBA" id="ARBA00000085"/>
    </source>
</evidence>
<dbReference type="SMART" id="SM00387">
    <property type="entry name" value="HATPase_c"/>
    <property type="match status" value="1"/>
</dbReference>